<reference evidence="4 5" key="1">
    <citation type="submission" date="2019-06" db="EMBL/GenBank/DDBJ databases">
        <title>Genomic Encyclopedia of Type Strains, Phase IV (KMG-V): Genome sequencing to study the core and pangenomes of soil and plant-associated prokaryotes.</title>
        <authorList>
            <person name="Whitman W."/>
        </authorList>
    </citation>
    <scope>NUCLEOTIDE SEQUENCE [LARGE SCALE GENOMIC DNA]</scope>
    <source>
        <strain evidence="4 5">BR 11880</strain>
    </source>
</reference>
<evidence type="ECO:0000313" key="4">
    <source>
        <dbReference type="EMBL" id="TWB12874.1"/>
    </source>
</evidence>
<evidence type="ECO:0000313" key="5">
    <source>
        <dbReference type="Proteomes" id="UP000319859"/>
    </source>
</evidence>
<sequence length="305" mass="31813">MNSALSTTQLTAAQGLASSAPAKIVAAVQQASTKAGVDFSYLLKQASVESGYNTNAKASTSSATGLYQFTDSTWLNMVQQHGAEVGLGQYAAAIKTRGDGSAYVSDPATRQKILDLRKDADTSAMMAAALAQDNKTTLQQQVGGTIGGTELYLAHFLGAGGASKFLNALKKNPNQAADAVVPDAADANDAVFYDNNGKALSLGQVYDRFAKKFDGTGGASADKYAGSTTLGTVQTADSTSQPWDMVRGASSSKMPLSTYTIMMLNALAAPTEDEDQDNKDGYSQQEQRMTTNRAPNMAAAYMASA</sequence>
<comment type="similarity">
    <text evidence="1">Belongs to the virb1 family.</text>
</comment>
<dbReference type="InterPro" id="IPR008258">
    <property type="entry name" value="Transglycosylase_SLT_dom_1"/>
</dbReference>
<dbReference type="Gene3D" id="1.10.530.10">
    <property type="match status" value="1"/>
</dbReference>
<evidence type="ECO:0000256" key="1">
    <source>
        <dbReference type="ARBA" id="ARBA00009387"/>
    </source>
</evidence>
<feature type="region of interest" description="Disordered" evidence="2">
    <location>
        <begin position="270"/>
        <end position="295"/>
    </location>
</feature>
<dbReference type="SUPFAM" id="SSF53955">
    <property type="entry name" value="Lysozyme-like"/>
    <property type="match status" value="1"/>
</dbReference>
<accession>A0A560EU66</accession>
<dbReference type="AlphaFoldDB" id="A0A560EU66"/>
<dbReference type="Proteomes" id="UP000319859">
    <property type="component" value="Unassembled WGS sequence"/>
</dbReference>
<comment type="caution">
    <text evidence="4">The sequence shown here is derived from an EMBL/GenBank/DDBJ whole genome shotgun (WGS) entry which is preliminary data.</text>
</comment>
<feature type="domain" description="Transglycosylase SLT" evidence="3">
    <location>
        <begin position="28"/>
        <end position="79"/>
    </location>
</feature>
<gene>
    <name evidence="4" type="ORF">FBZ89_12387</name>
</gene>
<name>A0A560EU66_9PROT</name>
<evidence type="ECO:0000259" key="3">
    <source>
        <dbReference type="Pfam" id="PF01464"/>
    </source>
</evidence>
<protein>
    <submittedName>
        <fullName evidence="4">Transglycosylase-like protein with SLT domain</fullName>
    </submittedName>
</protein>
<proteinExistence type="inferred from homology"/>
<organism evidence="4 5">
    <name type="scientific">Nitrospirillum amazonense</name>
    <dbReference type="NCBI Taxonomy" id="28077"/>
    <lineage>
        <taxon>Bacteria</taxon>
        <taxon>Pseudomonadati</taxon>
        <taxon>Pseudomonadota</taxon>
        <taxon>Alphaproteobacteria</taxon>
        <taxon>Rhodospirillales</taxon>
        <taxon>Azospirillaceae</taxon>
        <taxon>Nitrospirillum</taxon>
    </lineage>
</organism>
<dbReference type="Pfam" id="PF01464">
    <property type="entry name" value="SLT"/>
    <property type="match status" value="1"/>
</dbReference>
<feature type="compositionally biased region" description="Polar residues" evidence="2">
    <location>
        <begin position="281"/>
        <end position="293"/>
    </location>
</feature>
<dbReference type="RefSeq" id="WP_246172574.1">
    <property type="nucleotide sequence ID" value="NZ_VITN01000023.1"/>
</dbReference>
<dbReference type="InterPro" id="IPR023346">
    <property type="entry name" value="Lysozyme-like_dom_sf"/>
</dbReference>
<evidence type="ECO:0000256" key="2">
    <source>
        <dbReference type="SAM" id="MobiDB-lite"/>
    </source>
</evidence>
<dbReference type="EMBL" id="VITN01000023">
    <property type="protein sequence ID" value="TWB12874.1"/>
    <property type="molecule type" value="Genomic_DNA"/>
</dbReference>